<gene>
    <name evidence="23" type="primary">APOA5</name>
</gene>
<keyword evidence="14" id="KW-0445">Lipid transport</keyword>
<dbReference type="SUPFAM" id="SSF58113">
    <property type="entry name" value="Apolipoprotein A-I"/>
    <property type="match status" value="1"/>
</dbReference>
<keyword evidence="10 22" id="KW-0732">Signal</keyword>
<dbReference type="GO" id="GO:0005794">
    <property type="term" value="C:Golgi apparatus"/>
    <property type="evidence" value="ECO:0007669"/>
    <property type="project" value="UniProtKB-SubCell"/>
</dbReference>
<dbReference type="GO" id="GO:0010898">
    <property type="term" value="P:positive regulation of triglyceride catabolic process"/>
    <property type="evidence" value="ECO:0007669"/>
    <property type="project" value="Ensembl"/>
</dbReference>
<name>A0A8W4FB62_PIG</name>
<dbReference type="GO" id="GO:0034361">
    <property type="term" value="C:very-low-density lipoprotein particle"/>
    <property type="evidence" value="ECO:0000318"/>
    <property type="project" value="GO_Central"/>
</dbReference>
<keyword evidence="24" id="KW-1185">Reference proteome</keyword>
<evidence type="ECO:0000256" key="18">
    <source>
        <dbReference type="ARBA" id="ARBA00046248"/>
    </source>
</evidence>
<sequence length="390" mass="44056">MASVAVVLTWVLALLSGLSTTQAGKGFWDYFSQSSGNKGRVEQIQQQKLAQEPTGPVREVLGPKERGAEGSRPMAFVSFPRRLKDSLEQNLNNMDKFLEKLGPLNGLPQDPVGMRQQLQKELEEVRKRLEPYMTEMHERVSWNLEGLRQQLQPYTTELMEQVALRVQDLQEQLRVVGEDTKAQLLGGVEEARGLLQELQNRVVHHTSRVKALFHPYAERLVTGIGHHVQELHRSVAPHAAASPARLSRCVQMLSHKLTLKAKALHAHIQKNLDQLREELSTFASTFADGAEEEAQPDPQALSQEVRQRLQAFRHDTFLQIAAFTRAIDQETEQVQQQLAPPPPGHSSFAPEFLQADRSKALSELQARLDDLWEDINYSLHDRGLDHLGEP</sequence>
<protein>
    <recommendedName>
        <fullName evidence="16">Apolipoprotein A-V</fullName>
    </recommendedName>
    <alternativeName>
        <fullName evidence="17">Apolipoprotein A5</fullName>
    </alternativeName>
</protein>
<evidence type="ECO:0000256" key="5">
    <source>
        <dbReference type="ARBA" id="ARBA00008788"/>
    </source>
</evidence>
<dbReference type="PANTHER" id="PTHR18976:SF13">
    <property type="entry name" value="APOLIPOPROTEIN A-V"/>
    <property type="match status" value="1"/>
</dbReference>
<accession>A0A8W4FB62</accession>
<evidence type="ECO:0000256" key="22">
    <source>
        <dbReference type="SAM" id="SignalP"/>
    </source>
</evidence>
<evidence type="ECO:0000256" key="21">
    <source>
        <dbReference type="SAM" id="MobiDB-lite"/>
    </source>
</evidence>
<reference evidence="23" key="3">
    <citation type="submission" date="2025-09" db="UniProtKB">
        <authorList>
            <consortium name="Ensembl"/>
        </authorList>
    </citation>
    <scope>IDENTIFICATION</scope>
</reference>
<dbReference type="GO" id="GO:0033344">
    <property type="term" value="P:cholesterol efflux"/>
    <property type="evidence" value="ECO:0000318"/>
    <property type="project" value="GO_Central"/>
</dbReference>
<keyword evidence="6" id="KW-0813">Transport</keyword>
<dbReference type="GO" id="GO:0008201">
    <property type="term" value="F:heparin binding"/>
    <property type="evidence" value="ECO:0007669"/>
    <property type="project" value="Ensembl"/>
</dbReference>
<evidence type="ECO:0000256" key="20">
    <source>
        <dbReference type="SAM" id="Coils"/>
    </source>
</evidence>
<reference evidence="23" key="2">
    <citation type="submission" date="2025-08" db="UniProtKB">
        <authorList>
            <consortium name="Ensembl"/>
        </authorList>
    </citation>
    <scope>IDENTIFICATION</scope>
</reference>
<evidence type="ECO:0000256" key="3">
    <source>
        <dbReference type="ARBA" id="ARBA00004603"/>
    </source>
</evidence>
<dbReference type="PANTHER" id="PTHR18976">
    <property type="entry name" value="APOLIPOPROTEIN"/>
    <property type="match status" value="1"/>
</dbReference>
<dbReference type="GO" id="GO:0055090">
    <property type="term" value="P:acylglycerol homeostasis"/>
    <property type="evidence" value="ECO:0000318"/>
    <property type="project" value="GO_Central"/>
</dbReference>
<evidence type="ECO:0000256" key="10">
    <source>
        <dbReference type="ARBA" id="ARBA00022729"/>
    </source>
</evidence>
<evidence type="ECO:0000256" key="4">
    <source>
        <dbReference type="ARBA" id="ARBA00004613"/>
    </source>
</evidence>
<evidence type="ECO:0000256" key="9">
    <source>
        <dbReference type="ARBA" id="ARBA00022553"/>
    </source>
</evidence>
<evidence type="ECO:0000256" key="6">
    <source>
        <dbReference type="ARBA" id="ARBA00022448"/>
    </source>
</evidence>
<dbReference type="GeneTree" id="ENSGT00950000182929"/>
<dbReference type="GO" id="GO:0060230">
    <property type="term" value="F:lipoprotein lipase activator activity"/>
    <property type="evidence" value="ECO:0007669"/>
    <property type="project" value="Ensembl"/>
</dbReference>
<dbReference type="Gene3D" id="1.20.5.1230">
    <property type="entry name" value="Apolipoprotein A-I"/>
    <property type="match status" value="1"/>
</dbReference>
<dbReference type="GO" id="GO:0042627">
    <property type="term" value="C:chylomicron"/>
    <property type="evidence" value="ECO:0000318"/>
    <property type="project" value="GO_Central"/>
</dbReference>
<evidence type="ECO:0000313" key="23">
    <source>
        <dbReference type="Ensembl" id="ENSSSCP00000076636.1"/>
    </source>
</evidence>
<proteinExistence type="evidence at protein level"/>
<dbReference type="GO" id="GO:0050750">
    <property type="term" value="F:low-density lipoprotein particle receptor binding"/>
    <property type="evidence" value="ECO:0007669"/>
    <property type="project" value="Ensembl"/>
</dbReference>
<dbReference type="Reactome" id="R-SSC-8963901">
    <property type="pathway name" value="Chylomicron remodeling"/>
</dbReference>
<evidence type="ECO:0000313" key="24">
    <source>
        <dbReference type="Proteomes" id="UP000008227"/>
    </source>
</evidence>
<comment type="similarity">
    <text evidence="5">Belongs to the apolipoprotein A1/A4/E family.</text>
</comment>
<dbReference type="GO" id="GO:0060228">
    <property type="term" value="F:phosphatidylcholine-sterol O-acyltransferase activator activity"/>
    <property type="evidence" value="ECO:0000318"/>
    <property type="project" value="GO_Central"/>
</dbReference>
<evidence type="ECO:0000256" key="16">
    <source>
        <dbReference type="ARBA" id="ARBA00040758"/>
    </source>
</evidence>
<dbReference type="GO" id="GO:0005543">
    <property type="term" value="F:phospholipid binding"/>
    <property type="evidence" value="ECO:0000318"/>
    <property type="project" value="GO_Central"/>
</dbReference>
<keyword evidence="20" id="KW-0175">Coiled coil</keyword>
<dbReference type="GO" id="GO:0120020">
    <property type="term" value="F:cholesterol transfer activity"/>
    <property type="evidence" value="ECO:0000318"/>
    <property type="project" value="GO_Central"/>
</dbReference>
<dbReference type="GO" id="GO:0033700">
    <property type="term" value="P:phospholipid efflux"/>
    <property type="evidence" value="ECO:0000318"/>
    <property type="project" value="GO_Central"/>
</dbReference>
<evidence type="ECO:0000256" key="12">
    <source>
        <dbReference type="ARBA" id="ARBA00022850"/>
    </source>
</evidence>
<evidence type="ECO:0000256" key="11">
    <source>
        <dbReference type="ARBA" id="ARBA00022753"/>
    </source>
</evidence>
<comment type="subunit">
    <text evidence="19">Interacts with GPIHBP1. Interacts with SORL1; this interaction leads to APOA5 internalization and sorting either to lysosomes and degradation, or to the trans-Golgi network.</text>
</comment>
<keyword evidence="13" id="KW-0333">Golgi apparatus</keyword>
<comment type="function">
    <text evidence="18">Minor apolipoprotein mainly associated with HDL and to a lesser extent with VLDL. May also be associated with chylomicrons. Important determinant of plasma triglyceride (TG) levels by both being a potent stimulator of apo-CII lipoprotein lipase (LPL) TG hydrolysis and an inhibitor of the hepatic VLDL-TG production rate (without affecting the VLDL-apoB production rate). Activates poorly lecithin:cholesterol acyltransferase (LCAT) and does not enhance efflux of cholesterol from macrophages. Binds heparin.</text>
</comment>
<dbReference type="GO" id="GO:0031210">
    <property type="term" value="F:phosphatidylcholine binding"/>
    <property type="evidence" value="ECO:0007669"/>
    <property type="project" value="Ensembl"/>
</dbReference>
<keyword evidence="12" id="KW-0345">HDL</keyword>
<dbReference type="GO" id="GO:0045723">
    <property type="term" value="P:positive regulation of fatty acid biosynthetic process"/>
    <property type="evidence" value="ECO:0007669"/>
    <property type="project" value="Ensembl"/>
</dbReference>
<keyword evidence="25" id="KW-1267">Proteomics identification</keyword>
<dbReference type="AlphaFoldDB" id="A0A8W4FB62"/>
<evidence type="ECO:0000256" key="8">
    <source>
        <dbReference type="ARBA" id="ARBA00022525"/>
    </source>
</evidence>
<evidence type="ECO:0007829" key="25">
    <source>
        <dbReference type="PeptideAtlas" id="A0A8W4FB62"/>
    </source>
</evidence>
<dbReference type="Pfam" id="PF01442">
    <property type="entry name" value="Apolipoprotein"/>
    <property type="match status" value="1"/>
</dbReference>
<evidence type="ECO:0000256" key="15">
    <source>
        <dbReference type="ARBA" id="ARBA00023313"/>
    </source>
</evidence>
<dbReference type="GO" id="GO:0005769">
    <property type="term" value="C:early endosome"/>
    <property type="evidence" value="ECO:0007669"/>
    <property type="project" value="UniProtKB-SubCell"/>
</dbReference>
<keyword evidence="15" id="KW-0850">VLDL</keyword>
<dbReference type="GO" id="GO:0070328">
    <property type="term" value="P:triglyceride homeostasis"/>
    <property type="evidence" value="ECO:0007669"/>
    <property type="project" value="Ensembl"/>
</dbReference>
<dbReference type="Reactome" id="R-SSC-381426">
    <property type="pathway name" value="Regulation of Insulin-like Growth Factor (IGF) transport and uptake by Insulin-like Growth Factor Binding Proteins (IGFBPs)"/>
</dbReference>
<feature type="chain" id="PRO_5036500891" description="Apolipoprotein A-V" evidence="22">
    <location>
        <begin position="24"/>
        <end position="390"/>
    </location>
</feature>
<keyword evidence="7" id="KW-0162">Chylomicron</keyword>
<dbReference type="Ensembl" id="ENSSSCT00000106000.1">
    <property type="protein sequence ID" value="ENSSSCP00000076636.1"/>
    <property type="gene ID" value="ENSSSCG00000057143.1"/>
</dbReference>
<dbReference type="GO" id="GO:0035473">
    <property type="term" value="F:lipase binding"/>
    <property type="evidence" value="ECO:0007669"/>
    <property type="project" value="Ensembl"/>
</dbReference>
<dbReference type="GO" id="GO:0042246">
    <property type="term" value="P:tissue regeneration"/>
    <property type="evidence" value="ECO:0007669"/>
    <property type="project" value="Ensembl"/>
</dbReference>
<organism evidence="23 24">
    <name type="scientific">Sus scrofa</name>
    <name type="common">Pig</name>
    <dbReference type="NCBI Taxonomy" id="9823"/>
    <lineage>
        <taxon>Eukaryota</taxon>
        <taxon>Metazoa</taxon>
        <taxon>Chordata</taxon>
        <taxon>Craniata</taxon>
        <taxon>Vertebrata</taxon>
        <taxon>Euteleostomi</taxon>
        <taxon>Mammalia</taxon>
        <taxon>Eutheria</taxon>
        <taxon>Laurasiatheria</taxon>
        <taxon>Artiodactyla</taxon>
        <taxon>Suina</taxon>
        <taxon>Suidae</taxon>
        <taxon>Sus</taxon>
    </lineage>
</organism>
<dbReference type="GO" id="GO:0042157">
    <property type="term" value="P:lipoprotein metabolic process"/>
    <property type="evidence" value="ECO:0007669"/>
    <property type="project" value="InterPro"/>
</dbReference>
<evidence type="ECO:0000256" key="13">
    <source>
        <dbReference type="ARBA" id="ARBA00023034"/>
    </source>
</evidence>
<evidence type="ECO:0000256" key="7">
    <source>
        <dbReference type="ARBA" id="ARBA00022513"/>
    </source>
</evidence>
<dbReference type="GO" id="GO:1903561">
    <property type="term" value="C:extracellular vesicle"/>
    <property type="evidence" value="ECO:0000318"/>
    <property type="project" value="GO_Central"/>
</dbReference>
<dbReference type="GO" id="GO:0034370">
    <property type="term" value="P:triglyceride-rich lipoprotein particle remodeling"/>
    <property type="evidence" value="ECO:0007669"/>
    <property type="project" value="Ensembl"/>
</dbReference>
<dbReference type="GO" id="GO:0010902">
    <property type="term" value="P:positive regulation of very-low-density lipoprotein particle remodeling"/>
    <property type="evidence" value="ECO:0007669"/>
    <property type="project" value="Ensembl"/>
</dbReference>
<reference evidence="23" key="1">
    <citation type="journal article" date="2020" name="Gigascience">
        <title>An improved pig reference genome sequence to enable pig genetics and genomics research.</title>
        <authorList>
            <person name="Warr A."/>
            <person name="Affara N."/>
            <person name="Aken B."/>
            <person name="Beiki H."/>
            <person name="Bickhart D.M."/>
            <person name="Billis K."/>
            <person name="Chow W."/>
            <person name="Eory L."/>
            <person name="Finlayson H.A."/>
            <person name="Flicek P."/>
            <person name="Giron C.G."/>
            <person name="Griffin D.K."/>
            <person name="Hall R."/>
            <person name="Hannum G."/>
            <person name="Hourlier T."/>
            <person name="Howe K."/>
            <person name="Hume D.A."/>
            <person name="Izuogu O."/>
            <person name="Kim K."/>
            <person name="Koren S."/>
            <person name="Liu H."/>
            <person name="Manchanda N."/>
            <person name="Martin F.J."/>
            <person name="Nonneman D.J."/>
            <person name="O'Connor R.E."/>
            <person name="Phillippy A.M."/>
            <person name="Rohrer G.A."/>
            <person name="Rosen B.D."/>
            <person name="Rund L.A."/>
            <person name="Sargent C.A."/>
            <person name="Schook L.B."/>
            <person name="Schroeder S.G."/>
            <person name="Schwartz A.S."/>
            <person name="Skinner B.M."/>
            <person name="Talbot R."/>
            <person name="Tseng E."/>
            <person name="Tuggle C.K."/>
            <person name="Watson M."/>
            <person name="Smith T.P.L."/>
            <person name="Archibald A.L."/>
        </authorList>
    </citation>
    <scope>NUCLEOTIDE SEQUENCE [LARGE SCALE GENOMIC DNA]</scope>
    <source>
        <strain evidence="23">Duroc</strain>
    </source>
</reference>
<keyword evidence="11" id="KW-0967">Endosome</keyword>
<dbReference type="GO" id="GO:0019433">
    <property type="term" value="P:triglyceride catabolic process"/>
    <property type="evidence" value="ECO:0007669"/>
    <property type="project" value="Ensembl"/>
</dbReference>
<dbReference type="Reactome" id="R-SSC-8957275">
    <property type="pathway name" value="Post-translational protein phosphorylation"/>
</dbReference>
<keyword evidence="8" id="KW-0964">Secreted</keyword>
<dbReference type="GO" id="GO:0034364">
    <property type="term" value="C:high-density lipoprotein particle"/>
    <property type="evidence" value="ECO:0000318"/>
    <property type="project" value="GO_Central"/>
</dbReference>
<feature type="signal peptide" evidence="22">
    <location>
        <begin position="1"/>
        <end position="23"/>
    </location>
</feature>
<evidence type="ECO:0000256" key="17">
    <source>
        <dbReference type="ARBA" id="ARBA00042594"/>
    </source>
</evidence>
<dbReference type="GO" id="GO:0008203">
    <property type="term" value="P:cholesterol metabolic process"/>
    <property type="evidence" value="ECO:0000318"/>
    <property type="project" value="GO_Central"/>
</dbReference>
<dbReference type="GO" id="GO:0034447">
    <property type="term" value="P:very-low-density lipoprotein particle clearance"/>
    <property type="evidence" value="ECO:0007669"/>
    <property type="project" value="Ensembl"/>
</dbReference>
<dbReference type="Proteomes" id="UP000008227">
    <property type="component" value="Chromosome 9"/>
</dbReference>
<evidence type="ECO:0000256" key="19">
    <source>
        <dbReference type="ARBA" id="ARBA00046669"/>
    </source>
</evidence>
<keyword evidence="9" id="KW-0597">Phosphoprotein</keyword>
<dbReference type="FunFam" id="1.20.120.20:FF:000006">
    <property type="entry name" value="Apolipoprotein A-V"/>
    <property type="match status" value="1"/>
</dbReference>
<evidence type="ECO:0000256" key="2">
    <source>
        <dbReference type="ARBA" id="ARBA00004601"/>
    </source>
</evidence>
<evidence type="ECO:0000256" key="1">
    <source>
        <dbReference type="ARBA" id="ARBA00004412"/>
    </source>
</evidence>
<dbReference type="GO" id="GO:0042632">
    <property type="term" value="P:cholesterol homeostasis"/>
    <property type="evidence" value="ECO:0007669"/>
    <property type="project" value="Ensembl"/>
</dbReference>
<dbReference type="GO" id="GO:0005770">
    <property type="term" value="C:late endosome"/>
    <property type="evidence" value="ECO:0007669"/>
    <property type="project" value="UniProtKB-SubCell"/>
</dbReference>
<evidence type="ECO:0000256" key="14">
    <source>
        <dbReference type="ARBA" id="ARBA00023055"/>
    </source>
</evidence>
<comment type="subcellular location">
    <subcellularLocation>
        <location evidence="1">Early endosome</location>
    </subcellularLocation>
    <subcellularLocation>
        <location evidence="2">Golgi apparatus</location>
        <location evidence="2">trans-Golgi network</location>
    </subcellularLocation>
    <subcellularLocation>
        <location evidence="3">Late endosome</location>
    </subcellularLocation>
    <subcellularLocation>
        <location evidence="4">Secreted</location>
    </subcellularLocation>
</comment>
<feature type="region of interest" description="Disordered" evidence="21">
    <location>
        <begin position="47"/>
        <end position="73"/>
    </location>
</feature>
<dbReference type="InterPro" id="IPR000074">
    <property type="entry name" value="ApoA_E"/>
</dbReference>
<feature type="coiled-coil region" evidence="20">
    <location>
        <begin position="181"/>
        <end position="208"/>
    </location>
</feature>
<dbReference type="InterPro" id="IPR050163">
    <property type="entry name" value="Apolipoprotein_A1/A4/E"/>
</dbReference>
<dbReference type="Gene3D" id="1.20.120.20">
    <property type="entry name" value="Apolipoprotein"/>
    <property type="match status" value="1"/>
</dbReference>